<feature type="region of interest" description="Disordered" evidence="1">
    <location>
        <begin position="386"/>
        <end position="453"/>
    </location>
</feature>
<dbReference type="eggNOG" id="ENOG502TK4P">
    <property type="taxonomic scope" value="Eukaryota"/>
</dbReference>
<feature type="compositionally biased region" description="Basic and acidic residues" evidence="1">
    <location>
        <begin position="415"/>
        <end position="428"/>
    </location>
</feature>
<evidence type="ECO:0000313" key="3">
    <source>
        <dbReference type="Proteomes" id="UP000008281"/>
    </source>
</evidence>
<evidence type="ECO:0000313" key="2">
    <source>
        <dbReference type="EMBL" id="EFO96777.1"/>
    </source>
</evidence>
<dbReference type="EMBL" id="DS268431">
    <property type="protein sequence ID" value="EFO96777.1"/>
    <property type="molecule type" value="Genomic_DNA"/>
</dbReference>
<dbReference type="HOGENOM" id="CLU_604453_0_0_1"/>
<evidence type="ECO:0000256" key="1">
    <source>
        <dbReference type="SAM" id="MobiDB-lite"/>
    </source>
</evidence>
<keyword evidence="3" id="KW-1185">Reference proteome</keyword>
<feature type="compositionally biased region" description="Acidic residues" evidence="1">
    <location>
        <begin position="386"/>
        <end position="414"/>
    </location>
</feature>
<dbReference type="Proteomes" id="UP000008281">
    <property type="component" value="Unassembled WGS sequence"/>
</dbReference>
<dbReference type="OMA" id="SERECSQ"/>
<reference evidence="2" key="1">
    <citation type="submission" date="2007-07" db="EMBL/GenBank/DDBJ databases">
        <title>PCAP assembly of the Caenorhabditis remanei genome.</title>
        <authorList>
            <consortium name="The Caenorhabditis remanei Sequencing Consortium"/>
            <person name="Wilson R.K."/>
        </authorList>
    </citation>
    <scope>NUCLEOTIDE SEQUENCE [LARGE SCALE GENOMIC DNA]</scope>
    <source>
        <strain evidence="2">PB4641</strain>
    </source>
</reference>
<proteinExistence type="predicted"/>
<organism evidence="3">
    <name type="scientific">Caenorhabditis remanei</name>
    <name type="common">Caenorhabditis vulgaris</name>
    <dbReference type="NCBI Taxonomy" id="31234"/>
    <lineage>
        <taxon>Eukaryota</taxon>
        <taxon>Metazoa</taxon>
        <taxon>Ecdysozoa</taxon>
        <taxon>Nematoda</taxon>
        <taxon>Chromadorea</taxon>
        <taxon>Rhabditida</taxon>
        <taxon>Rhabditina</taxon>
        <taxon>Rhabditomorpha</taxon>
        <taxon>Rhabditoidea</taxon>
        <taxon>Rhabditidae</taxon>
        <taxon>Peloderinae</taxon>
        <taxon>Caenorhabditis</taxon>
    </lineage>
</organism>
<name>E3MAE5_CAERE</name>
<dbReference type="AlphaFoldDB" id="E3MAE5"/>
<dbReference type="InParanoid" id="E3MAE5"/>
<sequence length="453" mass="52508">MVMKYMKTIPELITRRNPQLTEISKIVYVPYGDEDVFQLLKKLLEKTLLFQEIRKSHTSVHLVLPCRPFVAKYLKLHNLHELKTWRLVYKDENAYCKSDGAIGSHLYCRCRSFGMEKSKLTIFKQERDGRMIKSACWLLSFLRLEKCVVNIFKTWKTSGNENADVSIAVEFKVIQGFWGDIDFEYKEAETSLRLITDDNSENVTVEISVEGHQEGTKEIVELHANHLDLVLYTDPETNHELPPCIIVRLTSEAFKCIEEQIPEHYKKWQKLLDDGKQIFKSFSDTLIFVVHPEKITTCEAGSDIPEIKQWADVGNIMDRMKKSWKKCLGKKLDWSEPYFCHNCIESIEKIDFQILFSQFGLKSMTSNIALSTNEFLRVFKCEPPESNEEDVEYEEISGDSSGDDEPVADVEEEEIKLIEAELLRQRGEEPEEEAVTHRSSFPGPPSAKKQRTE</sequence>
<gene>
    <name evidence="2" type="ORF">CRE_17150</name>
</gene>
<accession>E3MAE5</accession>
<protein>
    <submittedName>
        <fullName evidence="2">Uncharacterized protein</fullName>
    </submittedName>
</protein>